<keyword evidence="5 6" id="KW-0472">Membrane</keyword>
<dbReference type="EMBL" id="JARGDH010000005">
    <property type="protein sequence ID" value="KAL0268856.1"/>
    <property type="molecule type" value="Genomic_DNA"/>
</dbReference>
<feature type="transmembrane region" description="Helical" evidence="6">
    <location>
        <begin position="181"/>
        <end position="206"/>
    </location>
</feature>
<keyword evidence="3" id="KW-0256">Endoplasmic reticulum</keyword>
<evidence type="ECO:0000256" key="5">
    <source>
        <dbReference type="ARBA" id="ARBA00023136"/>
    </source>
</evidence>
<dbReference type="PANTHER" id="PTHR31394:SF1">
    <property type="entry name" value="TRANSMEMBRANE PROTEIN 199"/>
    <property type="match status" value="1"/>
</dbReference>
<dbReference type="AlphaFoldDB" id="A0AAW2HH80"/>
<proteinExistence type="predicted"/>
<dbReference type="GO" id="GO:0070072">
    <property type="term" value="P:vacuolar proton-transporting V-type ATPase complex assembly"/>
    <property type="evidence" value="ECO:0007669"/>
    <property type="project" value="InterPro"/>
</dbReference>
<reference evidence="7" key="1">
    <citation type="journal article" date="2024" name="Gigascience">
        <title>Chromosome-level genome of the poultry shaft louse Menopon gallinae provides insight into the host-switching and adaptive evolution of parasitic lice.</title>
        <authorList>
            <person name="Xu Y."/>
            <person name="Ma L."/>
            <person name="Liu S."/>
            <person name="Liang Y."/>
            <person name="Liu Q."/>
            <person name="He Z."/>
            <person name="Tian L."/>
            <person name="Duan Y."/>
            <person name="Cai W."/>
            <person name="Li H."/>
            <person name="Song F."/>
        </authorList>
    </citation>
    <scope>NUCLEOTIDE SEQUENCE</scope>
    <source>
        <strain evidence="7">Cailab_2023a</strain>
    </source>
</reference>
<dbReference type="GO" id="GO:0005789">
    <property type="term" value="C:endoplasmic reticulum membrane"/>
    <property type="evidence" value="ECO:0007669"/>
    <property type="project" value="UniProtKB-SubCell"/>
</dbReference>
<keyword evidence="2 6" id="KW-0812">Transmembrane</keyword>
<keyword evidence="4 6" id="KW-1133">Transmembrane helix</keyword>
<dbReference type="PANTHER" id="PTHR31394">
    <property type="entry name" value="TRANSMEMBRANE PROTEIN 199"/>
    <property type="match status" value="1"/>
</dbReference>
<evidence type="ECO:0008006" key="8">
    <source>
        <dbReference type="Google" id="ProtNLM"/>
    </source>
</evidence>
<sequence length="260" mass="29959">MTENITSISDPTVSFKVTEKLVAFYKKHKKEMCKFKIPIPKNILEIDSKNEILLKISDIEWLNEFLKHKRKVVLGDFEPLTGKSLDKEIYSLLHSENIPHVKREQELSELYLHELLDTSTFLLPKNEVIPRNPVLEARIERLKKEQEERDYKAMTRNIQSSRVFRKDDTVACELNMMNRHLIAVGQFIVSVGAGFAFGFLGVEYMIGNLDFGFRLLLGIACALTIALAEFYFLAKHLSEEETVLNEGSGSSNRREKPHKD</sequence>
<evidence type="ECO:0000313" key="7">
    <source>
        <dbReference type="EMBL" id="KAL0268856.1"/>
    </source>
</evidence>
<evidence type="ECO:0000256" key="6">
    <source>
        <dbReference type="SAM" id="Phobius"/>
    </source>
</evidence>
<feature type="transmembrane region" description="Helical" evidence="6">
    <location>
        <begin position="212"/>
        <end position="234"/>
    </location>
</feature>
<evidence type="ECO:0000256" key="2">
    <source>
        <dbReference type="ARBA" id="ARBA00022692"/>
    </source>
</evidence>
<evidence type="ECO:0000256" key="4">
    <source>
        <dbReference type="ARBA" id="ARBA00022989"/>
    </source>
</evidence>
<evidence type="ECO:0000256" key="3">
    <source>
        <dbReference type="ARBA" id="ARBA00022824"/>
    </source>
</evidence>
<dbReference type="InterPro" id="IPR021013">
    <property type="entry name" value="ATPase_Vma12"/>
</dbReference>
<name>A0AAW2HH80_9NEOP</name>
<comment type="caution">
    <text evidence="7">The sequence shown here is derived from an EMBL/GenBank/DDBJ whole genome shotgun (WGS) entry which is preliminary data.</text>
</comment>
<accession>A0AAW2HH80</accession>
<protein>
    <recommendedName>
        <fullName evidence="8">Transmembrane protein 199</fullName>
    </recommendedName>
</protein>
<gene>
    <name evidence="7" type="ORF">PYX00_010663</name>
</gene>
<comment type="subcellular location">
    <subcellularLocation>
        <location evidence="1">Endoplasmic reticulum membrane</location>
        <topology evidence="1">Multi-pass membrane protein</topology>
    </subcellularLocation>
</comment>
<evidence type="ECO:0000256" key="1">
    <source>
        <dbReference type="ARBA" id="ARBA00004477"/>
    </source>
</evidence>
<organism evidence="7">
    <name type="scientific">Menopon gallinae</name>
    <name type="common">poultry shaft louse</name>
    <dbReference type="NCBI Taxonomy" id="328185"/>
    <lineage>
        <taxon>Eukaryota</taxon>
        <taxon>Metazoa</taxon>
        <taxon>Ecdysozoa</taxon>
        <taxon>Arthropoda</taxon>
        <taxon>Hexapoda</taxon>
        <taxon>Insecta</taxon>
        <taxon>Pterygota</taxon>
        <taxon>Neoptera</taxon>
        <taxon>Paraneoptera</taxon>
        <taxon>Psocodea</taxon>
        <taxon>Troctomorpha</taxon>
        <taxon>Phthiraptera</taxon>
        <taxon>Amblycera</taxon>
        <taxon>Menoponidae</taxon>
        <taxon>Menopon</taxon>
    </lineage>
</organism>
<dbReference type="Pfam" id="PF11712">
    <property type="entry name" value="Vma12"/>
    <property type="match status" value="1"/>
</dbReference>